<dbReference type="PIRSF" id="PIRSF005813">
    <property type="entry name" value="MSH2"/>
    <property type="match status" value="1"/>
</dbReference>
<accession>A0ABP0IRD6</accession>
<dbReference type="SUPFAM" id="SSF52540">
    <property type="entry name" value="P-loop containing nucleoside triphosphate hydrolases"/>
    <property type="match status" value="1"/>
</dbReference>
<dbReference type="PANTHER" id="PTHR11361:SF35">
    <property type="entry name" value="DNA MISMATCH REPAIR PROTEIN MSH2"/>
    <property type="match status" value="1"/>
</dbReference>
<comment type="caution">
    <text evidence="7">The sequence shown here is derived from an EMBL/GenBank/DDBJ whole genome shotgun (WGS) entry which is preliminary data.</text>
</comment>
<dbReference type="InterPro" id="IPR007696">
    <property type="entry name" value="DNA_mismatch_repair_MutS_core"/>
</dbReference>
<dbReference type="InterPro" id="IPR027417">
    <property type="entry name" value="P-loop_NTPase"/>
</dbReference>
<organism evidence="7 8">
    <name type="scientific">Durusdinium trenchii</name>
    <dbReference type="NCBI Taxonomy" id="1381693"/>
    <lineage>
        <taxon>Eukaryota</taxon>
        <taxon>Sar</taxon>
        <taxon>Alveolata</taxon>
        <taxon>Dinophyceae</taxon>
        <taxon>Suessiales</taxon>
        <taxon>Symbiodiniaceae</taxon>
        <taxon>Durusdinium</taxon>
    </lineage>
</organism>
<dbReference type="InterPro" id="IPR036187">
    <property type="entry name" value="DNA_mismatch_repair_MutS_sf"/>
</dbReference>
<dbReference type="SUPFAM" id="SSF48334">
    <property type="entry name" value="DNA repair protein MutS, domain III"/>
    <property type="match status" value="1"/>
</dbReference>
<dbReference type="SMART" id="SM00533">
    <property type="entry name" value="MUTSd"/>
    <property type="match status" value="1"/>
</dbReference>
<evidence type="ECO:0000256" key="1">
    <source>
        <dbReference type="ARBA" id="ARBA00006271"/>
    </source>
</evidence>
<name>A0ABP0IRD6_9DINO</name>
<dbReference type="PANTHER" id="PTHR11361">
    <property type="entry name" value="DNA MISMATCH REPAIR PROTEIN MUTS FAMILY MEMBER"/>
    <property type="match status" value="1"/>
</dbReference>
<evidence type="ECO:0000256" key="2">
    <source>
        <dbReference type="ARBA" id="ARBA00022741"/>
    </source>
</evidence>
<dbReference type="InterPro" id="IPR011184">
    <property type="entry name" value="DNA_mismatch_repair_Msh2"/>
</dbReference>
<comment type="similarity">
    <text evidence="1">Belongs to the DNA mismatch repair MutS family.</text>
</comment>
<dbReference type="Gene3D" id="1.10.1420.10">
    <property type="match status" value="2"/>
</dbReference>
<evidence type="ECO:0000256" key="5">
    <source>
        <dbReference type="ARBA" id="ARBA00023204"/>
    </source>
</evidence>
<evidence type="ECO:0000256" key="3">
    <source>
        <dbReference type="ARBA" id="ARBA00022840"/>
    </source>
</evidence>
<keyword evidence="2" id="KW-0547">Nucleotide-binding</keyword>
<keyword evidence="5" id="KW-0234">DNA repair</keyword>
<dbReference type="Pfam" id="PF05192">
    <property type="entry name" value="MutS_III"/>
    <property type="match status" value="1"/>
</dbReference>
<dbReference type="Gene3D" id="3.40.50.300">
    <property type="entry name" value="P-loop containing nucleotide triphosphate hydrolases"/>
    <property type="match status" value="1"/>
</dbReference>
<evidence type="ECO:0000256" key="4">
    <source>
        <dbReference type="ARBA" id="ARBA00023125"/>
    </source>
</evidence>
<keyword evidence="8" id="KW-1185">Reference proteome</keyword>
<dbReference type="SMART" id="SM00534">
    <property type="entry name" value="MUTSac"/>
    <property type="match status" value="1"/>
</dbReference>
<feature type="domain" description="DNA mismatch repair proteins mutS family" evidence="6">
    <location>
        <begin position="636"/>
        <end position="652"/>
    </location>
</feature>
<dbReference type="EMBL" id="CAXAMM010004872">
    <property type="protein sequence ID" value="CAK9005181.1"/>
    <property type="molecule type" value="Genomic_DNA"/>
</dbReference>
<dbReference type="PROSITE" id="PS00486">
    <property type="entry name" value="DNA_MISMATCH_REPAIR_2"/>
    <property type="match status" value="1"/>
</dbReference>
<sequence length="790" mass="87219">ERDAVMAAVVSAAEEQEEGQEAGRGAVASVVVKASKGAVEVGVAVREKRMRSDEEDGKKEWLRVYEFLDNEHLNNLESLLVQEEPAEVLFNKSSARLSEMLGRLKVPNRKCEAGKKELEEQDLLFLVGEDSLANYRAVCDLAQGTKALARLVGEEGLLNDEGFRGAFELERQALGQYMRLDAAAVDALNLFATEQDRQQGLAKEASVHGVLDRCMTRGLGSRLLRRWIRQPLVDMAQIEARQKLVAALKEDTTRRDLLRSHLRQVPDLSALIRKVEAGRGKLREMYVLYGFVQRLPEIATCLTDAGVGEVTPVDELRALGEQCAKLCEANRLKRYVDLVESVLDMSLAPREFRVQVQHDETGELAKVADRLQDVEDRRRQVCDELESNELSGMGARFEVDPGMQKTYKYHYRVKKSFDPQLSKLKGARYKMLNVVAAGIRWTTTGLQDLYDEASELTAQFNDAQAALVDDAMKVVETFLPLFEAAAVLVSQLDVLASLAHVAAYAPDTYVQPKLVALDAPTEERVLDLSGARHPCLEHLENVSFIPNDFKMGPESRFQIITGPNMGGKSTYIRQLGATLVMAQMGSFVPCQAATIPVVDAILARVGASDDQLGGVSTFMAEMVDASAIVKSATARSMVIIDELGRGTSTYDGFGLAWAISEHLAKEARCFCLFATHFHELTTLASQLPKHVKNKHVQAMATDEAITMLYNVQDGPCEQSFGINIAKMAGFPEDVIDTAKRKASQLEALTVIDASKRAKTETAAFKIVKAFAALDRSELNIDTLKQKIIFT</sequence>
<reference evidence="7 8" key="1">
    <citation type="submission" date="2024-02" db="EMBL/GenBank/DDBJ databases">
        <authorList>
            <person name="Chen Y."/>
            <person name="Shah S."/>
            <person name="Dougan E. K."/>
            <person name="Thang M."/>
            <person name="Chan C."/>
        </authorList>
    </citation>
    <scope>NUCLEOTIDE SEQUENCE [LARGE SCALE GENOMIC DNA]</scope>
</reference>
<dbReference type="Proteomes" id="UP001642464">
    <property type="component" value="Unassembled WGS sequence"/>
</dbReference>
<dbReference type="Gene3D" id="3.30.420.110">
    <property type="entry name" value="MutS, connector domain"/>
    <property type="match status" value="1"/>
</dbReference>
<protein>
    <submittedName>
        <fullName evidence="7">DNA mismatch repair protein msh-2</fullName>
    </submittedName>
</protein>
<gene>
    <name evidence="7" type="ORF">SCF082_LOCUS8489</name>
</gene>
<feature type="non-terminal residue" evidence="7">
    <location>
        <position position="1"/>
    </location>
</feature>
<evidence type="ECO:0000313" key="8">
    <source>
        <dbReference type="Proteomes" id="UP001642464"/>
    </source>
</evidence>
<dbReference type="Pfam" id="PF00488">
    <property type="entry name" value="MutS_V"/>
    <property type="match status" value="1"/>
</dbReference>
<keyword evidence="4" id="KW-0238">DNA-binding</keyword>
<dbReference type="InterPro" id="IPR036678">
    <property type="entry name" value="MutS_con_dom_sf"/>
</dbReference>
<evidence type="ECO:0000313" key="7">
    <source>
        <dbReference type="EMBL" id="CAK9005181.1"/>
    </source>
</evidence>
<keyword evidence="5" id="KW-0227">DNA damage</keyword>
<dbReference type="InterPro" id="IPR000432">
    <property type="entry name" value="DNA_mismatch_repair_MutS_C"/>
</dbReference>
<evidence type="ECO:0000259" key="6">
    <source>
        <dbReference type="PROSITE" id="PS00486"/>
    </source>
</evidence>
<keyword evidence="3" id="KW-0067">ATP-binding</keyword>
<proteinExistence type="inferred from homology"/>
<dbReference type="InterPro" id="IPR045076">
    <property type="entry name" value="MutS"/>
</dbReference>